<sequence length="308" mass="34065">MDHDTPEKRLAKILHAHGLTLNEVKACGGGCISGGYIVTTTEGEYFIKTNSSSFLRNFEAEKASLEALASVGAMVCPSPLYCGVLDDDAYLLMTVLPHLSSACGKGEFGAKLAEFHIRGERSERIFGFPTQTFCGATPLDNTETDDPWPRWFAKHRIGDILQQIEKGTDKFLLERILPNGVCIADIEKAVEALLNIYAPDVRPSLLHGDLWGGNAGISNRRPCFFDPGCYYGDAEVDVATTQLFGGFPSNLLTEYSKVRKLSPNYEEKEALYNLYHILNHALMFGGGYCSEARAMIKKILEKARMQHK</sequence>
<dbReference type="PIRSF" id="PIRSF006221">
    <property type="entry name" value="Ketosamine-3-kinase"/>
    <property type="match status" value="1"/>
</dbReference>
<accession>A0A4Z1SWC6</accession>
<dbReference type="GO" id="GO:0016301">
    <property type="term" value="F:kinase activity"/>
    <property type="evidence" value="ECO:0007669"/>
    <property type="project" value="UniProtKB-UniRule"/>
</dbReference>
<evidence type="ECO:0000256" key="2">
    <source>
        <dbReference type="ARBA" id="ARBA00048655"/>
    </source>
</evidence>
<dbReference type="Proteomes" id="UP000315496">
    <property type="component" value="Chromosome 1"/>
</dbReference>
<protein>
    <recommendedName>
        <fullName evidence="1">protein-ribulosamine 3-kinase</fullName>
        <ecNumber evidence="1">2.7.1.172</ecNumber>
    </recommendedName>
</protein>
<keyword evidence="3" id="KW-0808">Transferase</keyword>
<dbReference type="PANTHER" id="PTHR12149">
    <property type="entry name" value="FRUCTOSAMINE 3 KINASE-RELATED PROTEIN"/>
    <property type="match status" value="1"/>
</dbReference>
<dbReference type="InterPro" id="IPR011009">
    <property type="entry name" value="Kinase-like_dom_sf"/>
</dbReference>
<comment type="caution">
    <text evidence="4">The sequence shown here is derived from an EMBL/GenBank/DDBJ whole genome shotgun (WGS) entry which is preliminary data.</text>
</comment>
<dbReference type="Gene3D" id="3.90.1200.10">
    <property type="match status" value="1"/>
</dbReference>
<dbReference type="EC" id="2.7.1.172" evidence="1"/>
<comment type="similarity">
    <text evidence="3">Belongs to the fructosamine kinase family.</text>
</comment>
<dbReference type="PANTHER" id="PTHR12149:SF8">
    <property type="entry name" value="PROTEIN-RIBULOSAMINE 3-KINASE"/>
    <property type="match status" value="1"/>
</dbReference>
<dbReference type="EMBL" id="VDLU01000001">
    <property type="protein sequence ID" value="TNJ30074.1"/>
    <property type="molecule type" value="Genomic_DNA"/>
</dbReference>
<dbReference type="GO" id="GO:0102193">
    <property type="term" value="F:protein-ribulosamine 3-kinase activity"/>
    <property type="evidence" value="ECO:0007669"/>
    <property type="project" value="UniProtKB-EC"/>
</dbReference>
<dbReference type="Pfam" id="PF03881">
    <property type="entry name" value="Fructosamin_kin"/>
    <property type="match status" value="1"/>
</dbReference>
<dbReference type="SUPFAM" id="SSF56112">
    <property type="entry name" value="Protein kinase-like (PK-like)"/>
    <property type="match status" value="1"/>
</dbReference>
<comment type="catalytic activity">
    <reaction evidence="2">
        <text>N(6)-D-ribulosyl-L-lysyl-[protein] + ATP = N(6)-(3-O-phospho-D-ribulosyl)-L-lysyl-[protein] + ADP + H(+)</text>
        <dbReference type="Rhea" id="RHEA:48432"/>
        <dbReference type="Rhea" id="RHEA-COMP:12103"/>
        <dbReference type="Rhea" id="RHEA-COMP:12104"/>
        <dbReference type="ChEBI" id="CHEBI:15378"/>
        <dbReference type="ChEBI" id="CHEBI:30616"/>
        <dbReference type="ChEBI" id="CHEBI:90418"/>
        <dbReference type="ChEBI" id="CHEBI:90420"/>
        <dbReference type="ChEBI" id="CHEBI:456216"/>
        <dbReference type="EC" id="2.7.1.172"/>
    </reaction>
    <physiologicalReaction direction="left-to-right" evidence="2">
        <dbReference type="Rhea" id="RHEA:48433"/>
    </physiologicalReaction>
</comment>
<evidence type="ECO:0000313" key="4">
    <source>
        <dbReference type="EMBL" id="TNJ30074.1"/>
    </source>
</evidence>
<evidence type="ECO:0000256" key="3">
    <source>
        <dbReference type="PIRNR" id="PIRNR006221"/>
    </source>
</evidence>
<dbReference type="AlphaFoldDB" id="A0A4Z1SWC6"/>
<organism evidence="4 5">
    <name type="scientific">Giardia muris</name>
    <dbReference type="NCBI Taxonomy" id="5742"/>
    <lineage>
        <taxon>Eukaryota</taxon>
        <taxon>Metamonada</taxon>
        <taxon>Diplomonadida</taxon>
        <taxon>Hexamitidae</taxon>
        <taxon>Giardiinae</taxon>
        <taxon>Giardia</taxon>
    </lineage>
</organism>
<evidence type="ECO:0000313" key="5">
    <source>
        <dbReference type="Proteomes" id="UP000315496"/>
    </source>
</evidence>
<dbReference type="VEuPathDB" id="GiardiaDB:GMRT_10371"/>
<dbReference type="OrthoDB" id="5772781at2759"/>
<reference evidence="4 5" key="1">
    <citation type="submission" date="2019-05" db="EMBL/GenBank/DDBJ databases">
        <title>The compact genome of Giardia muris reveals important steps in the evolution of intestinal protozoan parasites.</title>
        <authorList>
            <person name="Xu F."/>
            <person name="Jimenez-Gonzalez A."/>
            <person name="Einarsson E."/>
            <person name="Astvaldsson A."/>
            <person name="Peirasmaki D."/>
            <person name="Eckmann L."/>
            <person name="Andersson J.O."/>
            <person name="Svard S.G."/>
            <person name="Jerlstrom-Hultqvist J."/>
        </authorList>
    </citation>
    <scope>NUCLEOTIDE SEQUENCE [LARGE SCALE GENOMIC DNA]</scope>
    <source>
        <strain evidence="4 5">Roberts-Thomson</strain>
    </source>
</reference>
<keyword evidence="3 4" id="KW-0418">Kinase</keyword>
<dbReference type="InterPro" id="IPR016477">
    <property type="entry name" value="Fructo-/Ketosamine-3-kinase"/>
</dbReference>
<keyword evidence="5" id="KW-1185">Reference proteome</keyword>
<gene>
    <name evidence="4" type="ORF">GMRT_10371</name>
</gene>
<name>A0A4Z1SWC6_GIAMU</name>
<proteinExistence type="inferred from homology"/>
<evidence type="ECO:0000256" key="1">
    <source>
        <dbReference type="ARBA" id="ARBA00011961"/>
    </source>
</evidence>
<dbReference type="Gene3D" id="3.30.200.20">
    <property type="entry name" value="Phosphorylase Kinase, domain 1"/>
    <property type="match status" value="1"/>
</dbReference>